<comment type="caution">
    <text evidence="2">The sequence shown here is derived from an EMBL/GenBank/DDBJ whole genome shotgun (WGS) entry which is preliminary data.</text>
</comment>
<feature type="region of interest" description="Disordered" evidence="1">
    <location>
        <begin position="68"/>
        <end position="90"/>
    </location>
</feature>
<name>A0ABR4FE72_9PEZI</name>
<sequence length="90" mass="10403">MRNPSPHHRHNCQQLTYTAASQQQHGHFHCSLPLSARTKKLQSLDPTQDGFLLHHENHQHRLQQRLPAQQQLQPGHQARHLQDGPGRPKP</sequence>
<accession>A0ABR4FE72</accession>
<evidence type="ECO:0000313" key="3">
    <source>
        <dbReference type="Proteomes" id="UP001600888"/>
    </source>
</evidence>
<gene>
    <name evidence="2" type="ORF">FJTKL_08017</name>
</gene>
<dbReference type="Proteomes" id="UP001600888">
    <property type="component" value="Unassembled WGS sequence"/>
</dbReference>
<reference evidence="2 3" key="1">
    <citation type="submission" date="2024-03" db="EMBL/GenBank/DDBJ databases">
        <title>A high-quality draft genome sequence of Diaporthe vaccinii, a causative agent of upright dieback and viscid rot disease in cranberry plants.</title>
        <authorList>
            <person name="Sarrasin M."/>
            <person name="Lang B.F."/>
            <person name="Burger G."/>
        </authorList>
    </citation>
    <scope>NUCLEOTIDE SEQUENCE [LARGE SCALE GENOMIC DNA]</scope>
    <source>
        <strain evidence="2 3">IS7</strain>
    </source>
</reference>
<keyword evidence="3" id="KW-1185">Reference proteome</keyword>
<evidence type="ECO:0000256" key="1">
    <source>
        <dbReference type="SAM" id="MobiDB-lite"/>
    </source>
</evidence>
<dbReference type="EMBL" id="JBAWTH010000002">
    <property type="protein sequence ID" value="KAL2292999.1"/>
    <property type="molecule type" value="Genomic_DNA"/>
</dbReference>
<protein>
    <submittedName>
        <fullName evidence="2">Uncharacterized protein</fullName>
    </submittedName>
</protein>
<organism evidence="2 3">
    <name type="scientific">Diaporthe vaccinii</name>
    <dbReference type="NCBI Taxonomy" id="105482"/>
    <lineage>
        <taxon>Eukaryota</taxon>
        <taxon>Fungi</taxon>
        <taxon>Dikarya</taxon>
        <taxon>Ascomycota</taxon>
        <taxon>Pezizomycotina</taxon>
        <taxon>Sordariomycetes</taxon>
        <taxon>Sordariomycetidae</taxon>
        <taxon>Diaporthales</taxon>
        <taxon>Diaporthaceae</taxon>
        <taxon>Diaporthe</taxon>
        <taxon>Diaporthe eres species complex</taxon>
    </lineage>
</organism>
<proteinExistence type="predicted"/>
<evidence type="ECO:0000313" key="2">
    <source>
        <dbReference type="EMBL" id="KAL2292999.1"/>
    </source>
</evidence>